<evidence type="ECO:0000256" key="3">
    <source>
        <dbReference type="ARBA" id="ARBA00005708"/>
    </source>
</evidence>
<protein>
    <recommendedName>
        <fullName evidence="6">7,8-dihydroneopterin aldolase</fullName>
        <ecNumber evidence="6">4.1.2.25</ecNumber>
    </recommendedName>
</protein>
<organism evidence="8 9">
    <name type="scientific">Labrys miyagiensis</name>
    <dbReference type="NCBI Taxonomy" id="346912"/>
    <lineage>
        <taxon>Bacteria</taxon>
        <taxon>Pseudomonadati</taxon>
        <taxon>Pseudomonadota</taxon>
        <taxon>Alphaproteobacteria</taxon>
        <taxon>Hyphomicrobiales</taxon>
        <taxon>Xanthobacteraceae</taxon>
        <taxon>Labrys</taxon>
    </lineage>
</organism>
<comment type="pathway">
    <text evidence="2 6">Cofactor biosynthesis; tetrahydrofolate biosynthesis; 2-amino-4-hydroxy-6-hydroxymethyl-7,8-dihydropteridine diphosphate from 7,8-dihydroneopterin triphosphate: step 3/4.</text>
</comment>
<dbReference type="EMBL" id="BSPC01000024">
    <property type="protein sequence ID" value="GLS19858.1"/>
    <property type="molecule type" value="Genomic_DNA"/>
</dbReference>
<keyword evidence="4 6" id="KW-0289">Folate biosynthesis</keyword>
<evidence type="ECO:0000256" key="1">
    <source>
        <dbReference type="ARBA" id="ARBA00001353"/>
    </source>
</evidence>
<keyword evidence="5 6" id="KW-0456">Lyase</keyword>
<evidence type="ECO:0000256" key="5">
    <source>
        <dbReference type="ARBA" id="ARBA00023239"/>
    </source>
</evidence>
<comment type="caution">
    <text evidence="8">The sequence shown here is derived from an EMBL/GenBank/DDBJ whole genome shotgun (WGS) entry which is preliminary data.</text>
</comment>
<dbReference type="PANTHER" id="PTHR42844">
    <property type="entry name" value="DIHYDRONEOPTERIN ALDOLASE 1-RELATED"/>
    <property type="match status" value="1"/>
</dbReference>
<name>A0ABQ6CHY9_9HYPH</name>
<gene>
    <name evidence="8" type="ORF">GCM10007874_28750</name>
</gene>
<evidence type="ECO:0000313" key="9">
    <source>
        <dbReference type="Proteomes" id="UP001156882"/>
    </source>
</evidence>
<evidence type="ECO:0000256" key="2">
    <source>
        <dbReference type="ARBA" id="ARBA00005013"/>
    </source>
</evidence>
<dbReference type="NCBIfam" id="TIGR00525">
    <property type="entry name" value="folB"/>
    <property type="match status" value="1"/>
</dbReference>
<dbReference type="SMART" id="SM00905">
    <property type="entry name" value="FolB"/>
    <property type="match status" value="1"/>
</dbReference>
<dbReference type="Gene3D" id="3.30.1130.10">
    <property type="match status" value="1"/>
</dbReference>
<dbReference type="SUPFAM" id="SSF55620">
    <property type="entry name" value="Tetrahydrobiopterin biosynthesis enzymes-like"/>
    <property type="match status" value="1"/>
</dbReference>
<dbReference type="NCBIfam" id="TIGR00526">
    <property type="entry name" value="folB_dom"/>
    <property type="match status" value="1"/>
</dbReference>
<evidence type="ECO:0000313" key="8">
    <source>
        <dbReference type="EMBL" id="GLS19858.1"/>
    </source>
</evidence>
<dbReference type="Proteomes" id="UP001156882">
    <property type="component" value="Unassembled WGS sequence"/>
</dbReference>
<dbReference type="Pfam" id="PF02152">
    <property type="entry name" value="FolB"/>
    <property type="match status" value="1"/>
</dbReference>
<dbReference type="InterPro" id="IPR006156">
    <property type="entry name" value="Dihydroneopterin_aldolase"/>
</dbReference>
<proteinExistence type="inferred from homology"/>
<comment type="catalytic activity">
    <reaction evidence="1 6">
        <text>7,8-dihydroneopterin = 6-hydroxymethyl-7,8-dihydropterin + glycolaldehyde</text>
        <dbReference type="Rhea" id="RHEA:10540"/>
        <dbReference type="ChEBI" id="CHEBI:17001"/>
        <dbReference type="ChEBI" id="CHEBI:17071"/>
        <dbReference type="ChEBI" id="CHEBI:44841"/>
        <dbReference type="EC" id="4.1.2.25"/>
    </reaction>
</comment>
<dbReference type="PANTHER" id="PTHR42844:SF1">
    <property type="entry name" value="DIHYDRONEOPTERIN ALDOLASE 1-RELATED"/>
    <property type="match status" value="1"/>
</dbReference>
<keyword evidence="9" id="KW-1185">Reference proteome</keyword>
<evidence type="ECO:0000259" key="7">
    <source>
        <dbReference type="SMART" id="SM00905"/>
    </source>
</evidence>
<dbReference type="EC" id="4.1.2.25" evidence="6"/>
<dbReference type="InterPro" id="IPR006157">
    <property type="entry name" value="FolB_dom"/>
</dbReference>
<dbReference type="RefSeq" id="WP_284312890.1">
    <property type="nucleotide sequence ID" value="NZ_BSPC01000024.1"/>
</dbReference>
<evidence type="ECO:0000256" key="4">
    <source>
        <dbReference type="ARBA" id="ARBA00022909"/>
    </source>
</evidence>
<reference evidence="9" key="1">
    <citation type="journal article" date="2019" name="Int. J. Syst. Evol. Microbiol.">
        <title>The Global Catalogue of Microorganisms (GCM) 10K type strain sequencing project: providing services to taxonomists for standard genome sequencing and annotation.</title>
        <authorList>
            <consortium name="The Broad Institute Genomics Platform"/>
            <consortium name="The Broad Institute Genome Sequencing Center for Infectious Disease"/>
            <person name="Wu L."/>
            <person name="Ma J."/>
        </authorList>
    </citation>
    <scope>NUCLEOTIDE SEQUENCE [LARGE SCALE GENOMIC DNA]</scope>
    <source>
        <strain evidence="9">NBRC 101365</strain>
    </source>
</reference>
<dbReference type="InterPro" id="IPR043133">
    <property type="entry name" value="GTP-CH-I_C/QueF"/>
</dbReference>
<evidence type="ECO:0000256" key="6">
    <source>
        <dbReference type="RuleBase" id="RU362079"/>
    </source>
</evidence>
<sequence>MTELRPYSRVFLRALTLDAHIGYYAHEKGVTQPLVVDVELTLAGESFGRDDIHGTVDYDRVAKIARELAGEHVDLLETFAERLATRCLALGLVKAVRVHIEKPRAVPEAMAGVEIVRVKD</sequence>
<feature type="domain" description="Dihydroneopterin aldolase/epimerase" evidence="7">
    <location>
        <begin position="10"/>
        <end position="117"/>
    </location>
</feature>
<comment type="function">
    <text evidence="6">Catalyzes the conversion of 7,8-dihydroneopterin to 6-hydroxymethyl-7,8-dihydropterin.</text>
</comment>
<comment type="similarity">
    <text evidence="3 6">Belongs to the DHNA family.</text>
</comment>
<accession>A0ABQ6CHY9</accession>